<proteinExistence type="predicted"/>
<name>A0ABT0C8Q0_THEVL</name>
<dbReference type="EMBL" id="JAFIRA010000007">
    <property type="protein sequence ID" value="MCJ2542169.1"/>
    <property type="molecule type" value="Genomic_DNA"/>
</dbReference>
<sequence>MSSDASPEWIRQQALAALTSELAKQGHPPHYAQHMAAAVIFQADLDLCAAQLARLLSWLKQNHAELYPEAVQLVDATRDEFERRVQNG</sequence>
<dbReference type="RefSeq" id="WP_244349400.1">
    <property type="nucleotide sequence ID" value="NZ_JAFIRA010000007.1"/>
</dbReference>
<dbReference type="Proteomes" id="UP000830835">
    <property type="component" value="Unassembled WGS sequence"/>
</dbReference>
<gene>
    <name evidence="1" type="ORF">JX360_04490</name>
</gene>
<evidence type="ECO:0000313" key="2">
    <source>
        <dbReference type="Proteomes" id="UP000830835"/>
    </source>
</evidence>
<protein>
    <submittedName>
        <fullName evidence="1">Uncharacterized protein</fullName>
    </submittedName>
</protein>
<keyword evidence="2" id="KW-1185">Reference proteome</keyword>
<comment type="caution">
    <text evidence="1">The sequence shown here is derived from an EMBL/GenBank/DDBJ whole genome shotgun (WGS) entry which is preliminary data.</text>
</comment>
<evidence type="ECO:0000313" key="1">
    <source>
        <dbReference type="EMBL" id="MCJ2542169.1"/>
    </source>
</evidence>
<accession>A0ABT0C8Q0</accession>
<organism evidence="1 2">
    <name type="scientific">Thermostichus vulcanus str. 'Rupite'</name>
    <dbReference type="NCBI Taxonomy" id="2813851"/>
    <lineage>
        <taxon>Bacteria</taxon>
        <taxon>Bacillati</taxon>
        <taxon>Cyanobacteriota</taxon>
        <taxon>Cyanophyceae</taxon>
        <taxon>Thermostichales</taxon>
        <taxon>Thermostichaceae</taxon>
        <taxon>Thermostichus</taxon>
    </lineage>
</organism>
<reference evidence="1" key="1">
    <citation type="submission" date="2021-02" db="EMBL/GenBank/DDBJ databases">
        <title>The CRISPR/cas machinery reduction and long-range gene transfer in the hot spring cyanobacterium Synechococcus.</title>
        <authorList>
            <person name="Dvorak P."/>
            <person name="Jahodarova E."/>
            <person name="Hasler P."/>
            <person name="Poulickova A."/>
        </authorList>
    </citation>
    <scope>NUCLEOTIDE SEQUENCE</scope>
    <source>
        <strain evidence="1">Rupite</strain>
    </source>
</reference>